<dbReference type="AlphaFoldDB" id="A0AAJ0CA59"/>
<dbReference type="GeneID" id="85307182"/>
<gene>
    <name evidence="1" type="ORF">QBC33DRAFT_37227</name>
</gene>
<name>A0AAJ0CA59_9PEZI</name>
<reference evidence="1" key="1">
    <citation type="submission" date="2023-06" db="EMBL/GenBank/DDBJ databases">
        <title>Genome-scale phylogeny and comparative genomics of the fungal order Sordariales.</title>
        <authorList>
            <consortium name="Lawrence Berkeley National Laboratory"/>
            <person name="Hensen N."/>
            <person name="Bonometti L."/>
            <person name="Westerberg I."/>
            <person name="Brannstrom I.O."/>
            <person name="Guillou S."/>
            <person name="Cros-Aarteil S."/>
            <person name="Calhoun S."/>
            <person name="Haridas S."/>
            <person name="Kuo A."/>
            <person name="Mondo S."/>
            <person name="Pangilinan J."/>
            <person name="Riley R."/>
            <person name="Labutti K."/>
            <person name="Andreopoulos B."/>
            <person name="Lipzen A."/>
            <person name="Chen C."/>
            <person name="Yanf M."/>
            <person name="Daum C."/>
            <person name="Ng V."/>
            <person name="Clum A."/>
            <person name="Steindorff A."/>
            <person name="Ohm R."/>
            <person name="Martin F."/>
            <person name="Silar P."/>
            <person name="Natvig D."/>
            <person name="Lalanne C."/>
            <person name="Gautier V."/>
            <person name="Ament-Velasquez S.L."/>
            <person name="Kruys A."/>
            <person name="Hutchinson M.I."/>
            <person name="Powell A.J."/>
            <person name="Barry K."/>
            <person name="Miller A.N."/>
            <person name="Grigoriev I.V."/>
            <person name="Debuchy R."/>
            <person name="Gladieux P."/>
            <person name="Thoren M.H."/>
            <person name="Johannesson H."/>
        </authorList>
    </citation>
    <scope>NUCLEOTIDE SEQUENCE</scope>
    <source>
        <strain evidence="1">8032-3</strain>
    </source>
</reference>
<comment type="caution">
    <text evidence="1">The sequence shown here is derived from an EMBL/GenBank/DDBJ whole genome shotgun (WGS) entry which is preliminary data.</text>
</comment>
<dbReference type="Proteomes" id="UP001244011">
    <property type="component" value="Unassembled WGS sequence"/>
</dbReference>
<evidence type="ECO:0000313" key="2">
    <source>
        <dbReference type="Proteomes" id="UP001244011"/>
    </source>
</evidence>
<accession>A0AAJ0CA59</accession>
<proteinExistence type="predicted"/>
<evidence type="ECO:0000313" key="1">
    <source>
        <dbReference type="EMBL" id="KAK1772985.1"/>
    </source>
</evidence>
<keyword evidence="2" id="KW-1185">Reference proteome</keyword>
<organism evidence="1 2">
    <name type="scientific">Phialemonium atrogriseum</name>
    <dbReference type="NCBI Taxonomy" id="1093897"/>
    <lineage>
        <taxon>Eukaryota</taxon>
        <taxon>Fungi</taxon>
        <taxon>Dikarya</taxon>
        <taxon>Ascomycota</taxon>
        <taxon>Pezizomycotina</taxon>
        <taxon>Sordariomycetes</taxon>
        <taxon>Sordariomycetidae</taxon>
        <taxon>Cephalothecales</taxon>
        <taxon>Cephalothecaceae</taxon>
        <taxon>Phialemonium</taxon>
    </lineage>
</organism>
<sequence length="239" mass="26552">MEPGMLLTAASKGVNYQKKKKRRDQRGKKGLYTFPVLKFYYKTPSIPLLTPIFSPGYHLMLPSSLYTRYPLLPPVSSSYHLTTFGSATVDCLRVTYSLLKLDAAKRPVRNGSSSISPAAYLASKLGTRQSSFSKDRKISRPTTWSLKQGKTLPEQTSLQLRLLSSRVVAEIGHKKLQQAISFAFGAAFAPAFYPTASSPTSYWRRCQLLRDTEPRTTSPQPSRPSGPSVLLAYLLAPRS</sequence>
<dbReference type="EMBL" id="MU838997">
    <property type="protein sequence ID" value="KAK1772985.1"/>
    <property type="molecule type" value="Genomic_DNA"/>
</dbReference>
<dbReference type="RefSeq" id="XP_060289198.1">
    <property type="nucleotide sequence ID" value="XM_060423995.1"/>
</dbReference>
<protein>
    <submittedName>
        <fullName evidence="1">Uncharacterized protein</fullName>
    </submittedName>
</protein>